<dbReference type="AlphaFoldDB" id="A0A401H6C2"/>
<gene>
    <name evidence="1" type="ORF">SCP_1702880</name>
</gene>
<dbReference type="GeneID" id="38786879"/>
<dbReference type="RefSeq" id="XP_027620875.1">
    <property type="nucleotide sequence ID" value="XM_027765074.1"/>
</dbReference>
<keyword evidence="2" id="KW-1185">Reference proteome</keyword>
<comment type="caution">
    <text evidence="1">The sequence shown here is derived from an EMBL/GenBank/DDBJ whole genome shotgun (WGS) entry which is preliminary data.</text>
</comment>
<protein>
    <submittedName>
        <fullName evidence="1">Uncharacterized protein</fullName>
    </submittedName>
</protein>
<dbReference type="InParanoid" id="A0A401H6C2"/>
<sequence length="71" mass="7273">MHAHNIHNTLNTGGDSTTEVDVLTFDGGVEACAGHDGTSTPSVIRNSADDSAGVHRACIIGLSSHPYNGVN</sequence>
<evidence type="ECO:0000313" key="1">
    <source>
        <dbReference type="EMBL" id="GBE89962.1"/>
    </source>
</evidence>
<accession>A0A401H6C2</accession>
<dbReference type="Proteomes" id="UP000287166">
    <property type="component" value="Unassembled WGS sequence"/>
</dbReference>
<evidence type="ECO:0000313" key="2">
    <source>
        <dbReference type="Proteomes" id="UP000287166"/>
    </source>
</evidence>
<name>A0A401H6C2_9APHY</name>
<proteinExistence type="predicted"/>
<dbReference type="EMBL" id="BFAD01000017">
    <property type="protein sequence ID" value="GBE89962.1"/>
    <property type="molecule type" value="Genomic_DNA"/>
</dbReference>
<organism evidence="1 2">
    <name type="scientific">Sparassis crispa</name>
    <dbReference type="NCBI Taxonomy" id="139825"/>
    <lineage>
        <taxon>Eukaryota</taxon>
        <taxon>Fungi</taxon>
        <taxon>Dikarya</taxon>
        <taxon>Basidiomycota</taxon>
        <taxon>Agaricomycotina</taxon>
        <taxon>Agaricomycetes</taxon>
        <taxon>Polyporales</taxon>
        <taxon>Sparassidaceae</taxon>
        <taxon>Sparassis</taxon>
    </lineage>
</organism>
<reference evidence="1 2" key="1">
    <citation type="journal article" date="2018" name="Sci. Rep.">
        <title>Genome sequence of the cauliflower mushroom Sparassis crispa (Hanabiratake) and its association with beneficial usage.</title>
        <authorList>
            <person name="Kiyama R."/>
            <person name="Furutani Y."/>
            <person name="Kawaguchi K."/>
            <person name="Nakanishi T."/>
        </authorList>
    </citation>
    <scope>NUCLEOTIDE SEQUENCE [LARGE SCALE GENOMIC DNA]</scope>
</reference>